<keyword evidence="1" id="KW-0238">DNA-binding</keyword>
<gene>
    <name evidence="5" type="ORF">D9619_003974</name>
</gene>
<organism evidence="5 6">
    <name type="scientific">Psilocybe cf. subviscida</name>
    <dbReference type="NCBI Taxonomy" id="2480587"/>
    <lineage>
        <taxon>Eukaryota</taxon>
        <taxon>Fungi</taxon>
        <taxon>Dikarya</taxon>
        <taxon>Basidiomycota</taxon>
        <taxon>Agaricomycotina</taxon>
        <taxon>Agaricomycetes</taxon>
        <taxon>Agaricomycetidae</taxon>
        <taxon>Agaricales</taxon>
        <taxon>Agaricineae</taxon>
        <taxon>Strophariaceae</taxon>
        <taxon>Psilocybe</taxon>
    </lineage>
</organism>
<dbReference type="PROSITE" id="PS51253">
    <property type="entry name" value="HTH_CENPB"/>
    <property type="match status" value="1"/>
</dbReference>
<dbReference type="Pfam" id="PF03184">
    <property type="entry name" value="DDE_1"/>
    <property type="match status" value="1"/>
</dbReference>
<name>A0A8H5F890_9AGAR</name>
<evidence type="ECO:0000256" key="2">
    <source>
        <dbReference type="SAM" id="Coils"/>
    </source>
</evidence>
<dbReference type="GO" id="GO:0005634">
    <property type="term" value="C:nucleus"/>
    <property type="evidence" value="ECO:0007669"/>
    <property type="project" value="TreeGrafter"/>
</dbReference>
<sequence>MPPKMPHKIPDDLEQLGDEERIELAILAVHNAGLTSNGQHKLGLRRSRVEANIAQRALTPAEEEILVEWAKVMGRRGIPLTQTMIAEYASEISGKAIGLSWASRFMKRHPSLKIKWSTGLEACRARALNPTLVNKFYDMLEEVITEYSIDKRNIYNMDEKGVQLGKGLRVAAIVDRDQKDVYSVENGSREPVTIIETICADGSALHPTVIYQGGWTDQELGSLWMQRDFEPATQERMEANGCDGYRLLILDSHNSHCTYKFIKHANDHKIIILCLPSHTTHKLQPCDVGVFGPLAAAWKKEVMEAGHQNVAITKHNMLFYYDNARKSAFKSLTIKSAFLKTGIHPLNHGIIPASAYAPSLNTTTQSAQPLPASIPDLLMPVIIGVSGTISAMSSVSQVNSDSPVASIDDAKHVVPEASTSGGSGSSPDPSHVAARVAAVDSRTVLLRYAIRVPDPLAHTATCSALWAQNNQLRQLIAAASLQLERDHAQMVLMDCENGCLRKIAYAKEEKPVRKEATGHSRILMADMNRELLERADGMLKWKAVFAEAKADFKRRADVIEQYYANIAAKAKARAKAEKKRLAAEKVAAKAAEKEVRENECLRKKIEKDDTKRRAALQWERKKATKKKAANLVASATRNSTSKRGRGCGTAKNARKTVMINLLSSLSETFDLNNVLEVSSRSHPPTPARPRPKPTPIIRANRFKPFGDVSEVAAVVQQSEPEAAVGIPDVPAEASQPHRYGLRSQNPAK</sequence>
<comment type="caution">
    <text evidence="5">The sequence shown here is derived from an EMBL/GenBank/DDBJ whole genome shotgun (WGS) entry which is preliminary data.</text>
</comment>
<dbReference type="InterPro" id="IPR006600">
    <property type="entry name" value="HTH_CenpB_DNA-bd_dom"/>
</dbReference>
<dbReference type="InterPro" id="IPR036397">
    <property type="entry name" value="RNaseH_sf"/>
</dbReference>
<dbReference type="SMART" id="SM00674">
    <property type="entry name" value="CENPB"/>
    <property type="match status" value="1"/>
</dbReference>
<dbReference type="OrthoDB" id="3265672at2759"/>
<keyword evidence="6" id="KW-1185">Reference proteome</keyword>
<dbReference type="InterPro" id="IPR004875">
    <property type="entry name" value="DDE_SF_endonuclease_dom"/>
</dbReference>
<accession>A0A8H5F890</accession>
<feature type="region of interest" description="Disordered" evidence="3">
    <location>
        <begin position="627"/>
        <end position="649"/>
    </location>
</feature>
<dbReference type="Gene3D" id="3.30.420.10">
    <property type="entry name" value="Ribonuclease H-like superfamily/Ribonuclease H"/>
    <property type="match status" value="1"/>
</dbReference>
<reference evidence="5 6" key="1">
    <citation type="journal article" date="2020" name="ISME J.">
        <title>Uncovering the hidden diversity of litter-decomposition mechanisms in mushroom-forming fungi.</title>
        <authorList>
            <person name="Floudas D."/>
            <person name="Bentzer J."/>
            <person name="Ahren D."/>
            <person name="Johansson T."/>
            <person name="Persson P."/>
            <person name="Tunlid A."/>
        </authorList>
    </citation>
    <scope>NUCLEOTIDE SEQUENCE [LARGE SCALE GENOMIC DNA]</scope>
    <source>
        <strain evidence="5 6">CBS 101986</strain>
    </source>
</reference>
<evidence type="ECO:0000259" key="4">
    <source>
        <dbReference type="PROSITE" id="PS51253"/>
    </source>
</evidence>
<feature type="compositionally biased region" description="Pro residues" evidence="3">
    <location>
        <begin position="683"/>
        <end position="694"/>
    </location>
</feature>
<feature type="domain" description="HTH CENPB-type" evidence="4">
    <location>
        <begin position="50"/>
        <end position="115"/>
    </location>
</feature>
<dbReference type="Pfam" id="PF03221">
    <property type="entry name" value="HTH_Tnp_Tc5"/>
    <property type="match status" value="1"/>
</dbReference>
<evidence type="ECO:0000313" key="6">
    <source>
        <dbReference type="Proteomes" id="UP000567179"/>
    </source>
</evidence>
<dbReference type="InterPro" id="IPR050863">
    <property type="entry name" value="CenT-Element_Derived"/>
</dbReference>
<proteinExistence type="predicted"/>
<feature type="region of interest" description="Disordered" evidence="3">
    <location>
        <begin position="677"/>
        <end position="696"/>
    </location>
</feature>
<evidence type="ECO:0000313" key="5">
    <source>
        <dbReference type="EMBL" id="KAF5327341.1"/>
    </source>
</evidence>
<dbReference type="GO" id="GO:0003677">
    <property type="term" value="F:DNA binding"/>
    <property type="evidence" value="ECO:0007669"/>
    <property type="project" value="UniProtKB-KW"/>
</dbReference>
<dbReference type="PANTHER" id="PTHR19303:SF74">
    <property type="entry name" value="POGO TRANSPOSABLE ELEMENT WITH KRAB DOMAIN"/>
    <property type="match status" value="1"/>
</dbReference>
<evidence type="ECO:0000256" key="3">
    <source>
        <dbReference type="SAM" id="MobiDB-lite"/>
    </source>
</evidence>
<dbReference type="EMBL" id="JAACJJ010000014">
    <property type="protein sequence ID" value="KAF5327341.1"/>
    <property type="molecule type" value="Genomic_DNA"/>
</dbReference>
<keyword evidence="2" id="KW-0175">Coiled coil</keyword>
<dbReference type="PANTHER" id="PTHR19303">
    <property type="entry name" value="TRANSPOSON"/>
    <property type="match status" value="1"/>
</dbReference>
<feature type="coiled-coil region" evidence="2">
    <location>
        <begin position="564"/>
        <end position="608"/>
    </location>
</feature>
<dbReference type="Proteomes" id="UP000567179">
    <property type="component" value="Unassembled WGS sequence"/>
</dbReference>
<protein>
    <recommendedName>
        <fullName evidence="4">HTH CENPB-type domain-containing protein</fullName>
    </recommendedName>
</protein>
<dbReference type="AlphaFoldDB" id="A0A8H5F890"/>
<feature type="region of interest" description="Disordered" evidence="3">
    <location>
        <begin position="721"/>
        <end position="748"/>
    </location>
</feature>
<evidence type="ECO:0000256" key="1">
    <source>
        <dbReference type="ARBA" id="ARBA00023125"/>
    </source>
</evidence>